<name>A0A948T9A0_9BACT</name>
<evidence type="ECO:0000259" key="2">
    <source>
        <dbReference type="Pfam" id="PF18291"/>
    </source>
</evidence>
<evidence type="ECO:0000256" key="1">
    <source>
        <dbReference type="ARBA" id="ARBA00023125"/>
    </source>
</evidence>
<dbReference type="SUPFAM" id="SSF47729">
    <property type="entry name" value="IHF-like DNA-binding proteins"/>
    <property type="match status" value="1"/>
</dbReference>
<sequence length="147" mass="16217">MDKYLTYSVVERKDPQNPEVPGKFYAQAQARGEAGIRELSQRIQQSCTVTRADVMAVLIALEDVVSDSLANGEIVRLGELGSLQVSLKGKGSDTAEEYHDGLIEKGRIIFRGGETLANMLNTLKYQKVEQKYKKEEDAAEGGEEPLP</sequence>
<proteinExistence type="predicted"/>
<dbReference type="InterPro" id="IPR005902">
    <property type="entry name" value="HU_DNA-bd_put"/>
</dbReference>
<protein>
    <submittedName>
        <fullName evidence="3">HU family DNA-binding protein</fullName>
    </submittedName>
</protein>
<organism evidence="3 4">
    <name type="scientific">Candidatus Phocaeicola faecigallinarum</name>
    <dbReference type="NCBI Taxonomy" id="2838732"/>
    <lineage>
        <taxon>Bacteria</taxon>
        <taxon>Pseudomonadati</taxon>
        <taxon>Bacteroidota</taxon>
        <taxon>Bacteroidia</taxon>
        <taxon>Bacteroidales</taxon>
        <taxon>Bacteroidaceae</taxon>
        <taxon>Phocaeicola</taxon>
    </lineage>
</organism>
<reference evidence="3" key="1">
    <citation type="journal article" date="2021" name="PeerJ">
        <title>Extensive microbial diversity within the chicken gut microbiome revealed by metagenomics and culture.</title>
        <authorList>
            <person name="Gilroy R."/>
            <person name="Ravi A."/>
            <person name="Getino M."/>
            <person name="Pursley I."/>
            <person name="Horton D.L."/>
            <person name="Alikhan N.F."/>
            <person name="Baker D."/>
            <person name="Gharbi K."/>
            <person name="Hall N."/>
            <person name="Watson M."/>
            <person name="Adriaenssens E.M."/>
            <person name="Foster-Nyarko E."/>
            <person name="Jarju S."/>
            <person name="Secka A."/>
            <person name="Antonio M."/>
            <person name="Oren A."/>
            <person name="Chaudhuri R.R."/>
            <person name="La Ragione R."/>
            <person name="Hildebrand F."/>
            <person name="Pallen M.J."/>
        </authorList>
    </citation>
    <scope>NUCLEOTIDE SEQUENCE</scope>
    <source>
        <strain evidence="3">G4-2901</strain>
    </source>
</reference>
<dbReference type="AlphaFoldDB" id="A0A948T9A0"/>
<reference evidence="3" key="2">
    <citation type="submission" date="2021-04" db="EMBL/GenBank/DDBJ databases">
        <authorList>
            <person name="Gilroy R."/>
        </authorList>
    </citation>
    <scope>NUCLEOTIDE SEQUENCE</scope>
    <source>
        <strain evidence="3">G4-2901</strain>
    </source>
</reference>
<feature type="domain" description="HU" evidence="2">
    <location>
        <begin position="5"/>
        <end position="127"/>
    </location>
</feature>
<keyword evidence="1 3" id="KW-0238">DNA-binding</keyword>
<dbReference type="NCBIfam" id="TIGR01201">
    <property type="entry name" value="HU_rel"/>
    <property type="match status" value="1"/>
</dbReference>
<gene>
    <name evidence="3" type="ORF">H9777_00240</name>
</gene>
<dbReference type="Proteomes" id="UP000783796">
    <property type="component" value="Unassembled WGS sequence"/>
</dbReference>
<dbReference type="InterPro" id="IPR041607">
    <property type="entry name" value="HU-HIG"/>
</dbReference>
<dbReference type="EMBL" id="JAHLFW010000002">
    <property type="protein sequence ID" value="MBU3836766.1"/>
    <property type="molecule type" value="Genomic_DNA"/>
</dbReference>
<accession>A0A948T9A0</accession>
<dbReference type="Pfam" id="PF18291">
    <property type="entry name" value="HU-HIG"/>
    <property type="match status" value="1"/>
</dbReference>
<dbReference type="GO" id="GO:0003677">
    <property type="term" value="F:DNA binding"/>
    <property type="evidence" value="ECO:0007669"/>
    <property type="project" value="UniProtKB-KW"/>
</dbReference>
<evidence type="ECO:0000313" key="3">
    <source>
        <dbReference type="EMBL" id="MBU3836766.1"/>
    </source>
</evidence>
<evidence type="ECO:0000313" key="4">
    <source>
        <dbReference type="Proteomes" id="UP000783796"/>
    </source>
</evidence>
<dbReference type="Gene3D" id="4.10.520.10">
    <property type="entry name" value="IHF-like DNA-binding proteins"/>
    <property type="match status" value="1"/>
</dbReference>
<dbReference type="InterPro" id="IPR010992">
    <property type="entry name" value="IHF-like_DNA-bd_dom_sf"/>
</dbReference>
<comment type="caution">
    <text evidence="3">The sequence shown here is derived from an EMBL/GenBank/DDBJ whole genome shotgun (WGS) entry which is preliminary data.</text>
</comment>